<feature type="region of interest" description="Disordered" evidence="6">
    <location>
        <begin position="4323"/>
        <end position="4369"/>
    </location>
</feature>
<dbReference type="GO" id="GO:0008017">
    <property type="term" value="F:microtubule binding"/>
    <property type="evidence" value="ECO:0007669"/>
    <property type="project" value="InterPro"/>
</dbReference>
<sequence>MMLTGLLAPVGLIGLAVESMSSRSGGVVCPSTEAFEPVSEVGVRRLSGVESVGELDGAVAVGVIDDGAVVSELTSGQRESTDRPSDLMMTDTRVGERGDLSFLYDASRVVVEDGEVAGVAASSERLREYGVSDVPGVSGVGVVDGGVDRSVMMRSESVLPAGVDGGVIGVDSTRDSELLSEIPERRGGDSGWDSDIQSSLCDISGDFSVFLSDYTSLPVEVRAPLSVGVIISSSERLCSCVPLVASSGTSSDTSVFAASPPTGSETTKRLISQLLAALDKEAVWITDFESQILKMGHLSLDDNLNRHLLDDHQEILDKIRIRQSTSRSILFQAEQAVEALRNGNQSEFIWKPLQSKCQELRTRLEDLQTEAESRVRILLNSLDSLEHLTYKLQSLRSLLENLESVLVLSASNTTMKGEENQLANKLKALNHPDEITPLILRLKAALTESNSAHNNIISTLPSVVQKFMATVYRYSDSKKAYNNKLNHFTGLKGKQYEEEMERNDRELEDRIQNTVKEANNRLVQLLSRLETQSTHLNEVDAINNHYQKQLSESTSQLDKIKLQLSNIQKSVLRPEELNTLSSNKIKQISQEQLNKLYTLQGDLSKIENDLKTLESVDLHSLKDKLTEANLISNNLISVITEPLSNSLIYQKQLSDQCEQLEKQFMKYILTNQTVQECLNEFMNHTDRIGDDLSRDSVGDKSIIKTDGLPSDLTKLHETLAHINTMQSASQSIRDRLNQTVEEVKLTDPSKLRAVQSELKQTDVLDNRLETLKDDVISRISQLSSLRNEFAQYENDINEFHTWLDQIGNQLNSQATAHLPENYLKHKLQMIKMQIPNRQLHLDSLQQSVEALVTRLPESDGDVKLIKENMCNLNKRWSQLLGLLDTREDDLKARESLSDSYIQARNQVQEMLLTADGRLTTLSSPITLNMNTLNQQLERLNSVHSFWETIKTHLTEADQLGSAYDTLLHTSSGVEKHFGRGATSHDPYVPPEINEVNRELDELHERYDQLGNCLNERRNEFKSIINSLNNFEEKRSELLNWLNDHVKTVNSVNKDLSSLQSVDRAINDLKKYRAQFNEQLPKLDSVRQSFSHVLHNRDHLPGAVELRNSMHSLEQQWNEAAKQNDKLQQELNKVKQDLDEFDKLNTDLTQKLRKKVNQVHGVHEKCLTDSTMGSESHLEKIQECRQELDAIVPELNKFNRLVQSLENSLPESLINQLGINNTNERVRSEFNQVVGELSKWENEAKTTIDPSNQYAQLVQKLASQMEIIKRDVEDLEIEPDKKTVDMNETNKKIEEMKPVLEQAQQLCKELCEHSANPSDQYNMKTKLLDLQNTYEHLVYECHKREGEQIHGPTTPPATSESDRSNQLENLNQWLSLKNTQLQDISHDVLDSGGSRIQIPERKQIESELQNLESMSEELKIKQRELKDLQDSVQLDESLTPTHIKSIDSCMNQMNLLQKALTEQQKQLKSRISEAFLLSEQLEQLETWINTEAIQILNEPFATDGNYLEEKPHPCQIQQEKLQNLLQLIRVKQNELNSSTEKLNNIQKSKDSESALDESQQKKLLNTANLLQIKLDKLQSDVNKKLSQIDKIQKAYSVAQNEIDTYKQSCDDLETRWLNLQQVLSSMEAKDLLKAASSISPPSSPTLTRPSNQLKQIRSQMIELQAELLELTNYTASNQNSNVTLTHELNQLESLLQSVGDRKPQQSISKLLDDLQLTTKRLETIGQALEMNFEMFHVKDMDQFSIHFIKKLNFIFAELQNIQSNVNENEKIANLNSETTKQRIGYFEELLKQLSDCKLNLNDARIELTGKMTSLPDEKKLSPIYANFSTTLNQYNLQCNNVEKQINQLIAALNSRVKQTEQLATLRQNVSSSLKKVRESRQQYPDKKFSQTELDELNADVQSLKQLSEELCKPGDKSLDSQISSHQLEYEIKSIENIIRDELASPSSVVAPDKQAERLISHLRDTLIEVQHDLHILSSHSKSDLFSVDQDVLTSLLDGYYTLNSRILARNDSFEQLDKLIQSVNNVSRQNILNSEKDLLKTDYDSVHKEIQFNLNKFRLANESEKLFNQRMHEISKWIKQKQDYLTTPSTIQVTKTTPGNTTILSDLGQELKKLKNLSEEIENYQKNIDEIKLSGEQLCKSGGLLVNEDSIQNRLINLSDIYEELKSDTKRKLILLESALPVAQCLTSSVNTLSLRMATAESRLDALLESDAKEIYSDQMQKSLIDQLEFEMVNALEPQYQQVHDYWDQLKQICKPIDLFTSSSSLTTCLPSHSDEKLGHVEQIDNELKRYEEFNRKLTDLARMVGSNRQKAIQLMDKLEPKSEWLDLALRRWDPKISDTPSLDWDAYLDESSFMIDEPPEQMPTLNSLGTEYPYLAVLSYQPDMLDKLHERMEQFQENWKKRQVEINKLCDEIYDVMQLSTNSTSYALITSGTAVTSQNLSPSHKSSKSFVPFTTDKFYHELGDLVSSVSKQIISLDNRLSQAEIRFAEVYPLAKCFTKDVNEFQQWFQQIVSKYEDVSNLPHSDDDDHDFGGNRKRLESIKSLDEEVNRQKSVLDRIIRTSGPLLSLIAPNEANAVHSQIKQICDSYTNLRKLIKSRVINAETGLKQSDEFVEQLHSMTDLFAAISEQAVRLGVPLEITGTTVKPSISSHHQAQIPEQLLDQHQALDMLGRIHSMTSVQPDHLEEHISGTSALMEALESRLPELEALTVSIRAQLETKPTVKESTKKRESGTVELIESVDLEADQLFALQHSILKNAEKLQTDWIHLQNKLTARVNTLQSAYRTSSEQFWPVISDLRNKLDKIKEALNIIATGCSRNDPCTRRDPLDPKSYKEQYQELDDLREELDDVNQHLNKSYEAGQRLIRLINGQSDDKPTKVTDSFILRRDEEQAIRNEVDYALHGLKVQQEHLVNKCKHLTKELNERELCASQFKSDLENLLKWLSEQENIWDNFAPISNNVETVTKQLNEIVQWNDNLMNKHAEVEALNWSAGKLMSNADNECFTLDDTSDDGSFPVQQNSSLQSDLTAANRRWDNLLDSGNSRRHRLQTVLLGLGEFESAIDGLVKWIQQMQTTVDQIPVRRGNIRGLEADLARIKVIHHNINSHQLSVVRIQEQARKLEYNEHKKKDKSPANDDMNKDDKTKQQISEAKTLDLRNKIIQMNKAWEYLKLSVRNKQAALEEALSETFNFHGQLDKLIRRTRQLKNRMPLPGARIMGGLPDSARDQLRRFMEVYDELIEVGTELDELRRNSAALLVNQSTLESTDHLIANLNRFSDHHAQLVQQAQSIREKMELGLRQVEEFHDHLSQMMQWLTQMERAIIQQKPVSRIVARLFQLIRDHTELRKEITGHRDALINLDRLGSQIQCQAQKQDVILVKNLLSSIHTRWEQLVSRSAERTRQLNTGLKEATNFLDNWTTLTDWLKEQLAALEEDGDRVATRPEKVAYQLALHRELQRQLSTRTVTYDAVRRYARQLRDRAPVCDHDELDDMVSELKHLWQAVCAKALTRQRVLEQALLAAGLYKEALEALLDWLGKIEPQLAEQQTGIYGDVDTVEQLLESHHRFKAELEQRATSVKLIRQAANDLMTKAASSNTDSGISSSTGNQADVIAMQSQLNHLTKIWDRVQNLSQRRSERLDQALKMAEQFQDTCRSLMDYFAGAERVIHRLAALPTFDDDEDLEGETVATNADGPPINLTNAITAHQQTHANLMNQADRVEAALQLGNKLLSQAHPAAMKRLRQWVNTIRTRWEELTSWSEQRGERLQQALEEQHKRKIQCDELVKWINSKINGLKNISVSLPVSLASSSTNLHSAKSKLDSEESNHSGQSLDNKDLFSATQERIALSSAASLIPVPTGSVKTLKQSENVADSTLIINEITEPSIVEHLLRLHGQLEEEIKQKQPIYEDIIKHAKRRTPVKSTNTSNTRRGRMSMRSGGTRLNRTPSSTNQQQHSPIVSIFTSSNINQLYSSWRELWLAMLARKSHLNERLAYLNEMEKMKDFQFESWRQRYVSWLSANKARVIDLFHRKDRDRDGRLTRAEFIDGIIEMKFQTSRVEMEAVADIFDANGDGYIDYRECLNALRTNYINLDRASSSNTTGGSSLSLNRFGPSDEETINDELRRQVGLCTCHNTYKIRKMATNKYRFGDSQKLCLVRILRSAVMVRVGGGWVALDEFLVKNDPCRASQWKSTCDLDEDLNSSTDGVIPLTQGISAFRRKSSSLINKPSQMLSHSSTASSYVSLPASNNGLNQTKSNNNANNKHGFDRQTMPTRPTATSLPQSSRNSIHFETVSDKSVDDNFHRRRASAFSTPSSSNMTLTFLKDFNNKRTGAIQSDQLPQISKTTSKLQRDTSSPKSDEPLTADSNPTLTADPNSCDIDIKTKENTVTSRPGLLHLDSRANSSPKSKIPLPQRNSLADSSSHHRMDESNNTVNTTINNDVDENDNKKKDFNSDNNNNNNDDDESR</sequence>
<feature type="signal peptide" evidence="7">
    <location>
        <begin position="1"/>
        <end position="18"/>
    </location>
</feature>
<evidence type="ECO:0000256" key="2">
    <source>
        <dbReference type="ARBA" id="ARBA00022490"/>
    </source>
</evidence>
<dbReference type="InterPro" id="IPR002048">
    <property type="entry name" value="EF_hand_dom"/>
</dbReference>
<dbReference type="Pfam" id="PF13499">
    <property type="entry name" value="EF-hand_7"/>
    <property type="match status" value="1"/>
</dbReference>
<feature type="compositionally biased region" description="Polar residues" evidence="6">
    <location>
        <begin position="3935"/>
        <end position="3947"/>
    </location>
</feature>
<dbReference type="InterPro" id="IPR002017">
    <property type="entry name" value="Spectrin_repeat"/>
</dbReference>
<feature type="compositionally biased region" description="Basic and acidic residues" evidence="6">
    <location>
        <begin position="3120"/>
        <end position="3142"/>
    </location>
</feature>
<dbReference type="Pfam" id="PF00435">
    <property type="entry name" value="Spectrin"/>
    <property type="match status" value="5"/>
</dbReference>
<dbReference type="Pfam" id="PF02187">
    <property type="entry name" value="GAS2"/>
    <property type="match status" value="1"/>
</dbReference>
<dbReference type="GO" id="GO:0005882">
    <property type="term" value="C:intermediate filament"/>
    <property type="evidence" value="ECO:0007669"/>
    <property type="project" value="TreeGrafter"/>
</dbReference>
<dbReference type="InterPro" id="IPR043197">
    <property type="entry name" value="Plakin"/>
</dbReference>
<feature type="compositionally biased region" description="Low complexity" evidence="6">
    <location>
        <begin position="4421"/>
        <end position="4430"/>
    </location>
</feature>
<dbReference type="InterPro" id="IPR018247">
    <property type="entry name" value="EF_Hand_1_Ca_BS"/>
</dbReference>
<feature type="coiled-coil region" evidence="5">
    <location>
        <begin position="1102"/>
        <end position="1150"/>
    </location>
</feature>
<evidence type="ECO:0000259" key="9">
    <source>
        <dbReference type="PROSITE" id="PS51460"/>
    </source>
</evidence>
<dbReference type="SMART" id="SM00243">
    <property type="entry name" value="GAS2"/>
    <property type="match status" value="1"/>
</dbReference>
<feature type="coiled-coil region" evidence="5">
    <location>
        <begin position="2103"/>
        <end position="2133"/>
    </location>
</feature>
<feature type="coiled-coil region" evidence="5">
    <location>
        <begin position="1222"/>
        <end position="1277"/>
    </location>
</feature>
<feature type="compositionally biased region" description="Polar residues" evidence="6">
    <location>
        <begin position="4355"/>
        <end position="4365"/>
    </location>
</feature>
<dbReference type="GO" id="GO:0045104">
    <property type="term" value="P:intermediate filament cytoskeleton organization"/>
    <property type="evidence" value="ECO:0007669"/>
    <property type="project" value="InterPro"/>
</dbReference>
<comment type="subcellular location">
    <subcellularLocation>
        <location evidence="1">Cytoplasm</location>
        <location evidence="1">Cytoskeleton</location>
    </subcellularLocation>
</comment>
<dbReference type="CDD" id="cd00176">
    <property type="entry name" value="SPEC"/>
    <property type="match status" value="3"/>
</dbReference>
<dbReference type="SUPFAM" id="SSF46966">
    <property type="entry name" value="Spectrin repeat"/>
    <property type="match status" value="13"/>
</dbReference>
<dbReference type="PROSITE" id="PS50222">
    <property type="entry name" value="EF_HAND_2"/>
    <property type="match status" value="2"/>
</dbReference>
<evidence type="ECO:0000313" key="10">
    <source>
        <dbReference type="Proteomes" id="UP000050795"/>
    </source>
</evidence>
<feature type="chain" id="PRO_5041692162" description="KASH domain-containing protein" evidence="7">
    <location>
        <begin position="19"/>
        <end position="4457"/>
    </location>
</feature>
<dbReference type="PANTHER" id="PTHR23169:SF23">
    <property type="entry name" value="SHORT STOP, ISOFORM H"/>
    <property type="match status" value="1"/>
</dbReference>
<feature type="domain" description="EF-hand" evidence="8">
    <location>
        <begin position="4011"/>
        <end position="4046"/>
    </location>
</feature>
<keyword evidence="10" id="KW-1185">Reference proteome</keyword>
<feature type="region of interest" description="Disordered" evidence="6">
    <location>
        <begin position="4381"/>
        <end position="4457"/>
    </location>
</feature>
<accession>A0AA85JJD4</accession>
<dbReference type="Proteomes" id="UP000050795">
    <property type="component" value="Unassembled WGS sequence"/>
</dbReference>
<organism evidence="10 11">
    <name type="scientific">Trichobilharzia regenti</name>
    <name type="common">Nasal bird schistosome</name>
    <dbReference type="NCBI Taxonomy" id="157069"/>
    <lineage>
        <taxon>Eukaryota</taxon>
        <taxon>Metazoa</taxon>
        <taxon>Spiralia</taxon>
        <taxon>Lophotrochozoa</taxon>
        <taxon>Platyhelminthes</taxon>
        <taxon>Trematoda</taxon>
        <taxon>Digenea</taxon>
        <taxon>Strigeidida</taxon>
        <taxon>Schistosomatoidea</taxon>
        <taxon>Schistosomatidae</taxon>
        <taxon>Trichobilharzia</taxon>
    </lineage>
</organism>
<feature type="domain" description="EF-hand" evidence="8">
    <location>
        <begin position="4047"/>
        <end position="4082"/>
    </location>
</feature>
<dbReference type="PROSITE" id="PS51460">
    <property type="entry name" value="GAR"/>
    <property type="match status" value="1"/>
</dbReference>
<evidence type="ECO:0000256" key="6">
    <source>
        <dbReference type="SAM" id="MobiDB-lite"/>
    </source>
</evidence>
<keyword evidence="2" id="KW-0963">Cytoplasm</keyword>
<feature type="region of interest" description="Disordered" evidence="6">
    <location>
        <begin position="3120"/>
        <end position="3143"/>
    </location>
</feature>
<dbReference type="PANTHER" id="PTHR23169">
    <property type="entry name" value="ENVOPLAKIN"/>
    <property type="match status" value="1"/>
</dbReference>
<proteinExistence type="predicted"/>
<evidence type="ECO:0000256" key="3">
    <source>
        <dbReference type="ARBA" id="ARBA00022837"/>
    </source>
</evidence>
<dbReference type="InterPro" id="IPR036534">
    <property type="entry name" value="GAR_dom_sf"/>
</dbReference>
<feature type="compositionally biased region" description="Polar residues" evidence="6">
    <location>
        <begin position="4261"/>
        <end position="4278"/>
    </location>
</feature>
<dbReference type="CDD" id="cd00051">
    <property type="entry name" value="EFh"/>
    <property type="match status" value="1"/>
</dbReference>
<name>A0AA85JJD4_TRIRE</name>
<feature type="coiled-coil region" evidence="5">
    <location>
        <begin position="1830"/>
        <end position="1861"/>
    </location>
</feature>
<evidence type="ECO:0000256" key="7">
    <source>
        <dbReference type="SAM" id="SignalP"/>
    </source>
</evidence>
<protein>
    <recommendedName>
        <fullName evidence="12">KASH domain-containing protein</fullName>
    </recommendedName>
</protein>
<feature type="domain" description="GAR" evidence="9">
    <location>
        <begin position="4105"/>
        <end position="4177"/>
    </location>
</feature>
<reference evidence="10" key="1">
    <citation type="submission" date="2022-06" db="EMBL/GenBank/DDBJ databases">
        <authorList>
            <person name="Berger JAMES D."/>
            <person name="Berger JAMES D."/>
        </authorList>
    </citation>
    <scope>NUCLEOTIDE SEQUENCE [LARGE SCALE GENOMIC DNA]</scope>
</reference>
<dbReference type="GO" id="GO:0042060">
    <property type="term" value="P:wound healing"/>
    <property type="evidence" value="ECO:0007669"/>
    <property type="project" value="TreeGrafter"/>
</dbReference>
<dbReference type="SUPFAM" id="SSF143575">
    <property type="entry name" value="GAS2 domain-like"/>
    <property type="match status" value="1"/>
</dbReference>
<dbReference type="InterPro" id="IPR003108">
    <property type="entry name" value="GAR_dom"/>
</dbReference>
<dbReference type="GO" id="GO:0005198">
    <property type="term" value="F:structural molecule activity"/>
    <property type="evidence" value="ECO:0007669"/>
    <property type="project" value="TreeGrafter"/>
</dbReference>
<reference evidence="11" key="2">
    <citation type="submission" date="2023-11" db="UniProtKB">
        <authorList>
            <consortium name="WormBaseParasite"/>
        </authorList>
    </citation>
    <scope>IDENTIFICATION</scope>
</reference>
<feature type="coiled-coil region" evidence="5">
    <location>
        <begin position="2832"/>
        <end position="2859"/>
    </location>
</feature>
<feature type="coiled-coil region" evidence="5">
    <location>
        <begin position="497"/>
        <end position="563"/>
    </location>
</feature>
<dbReference type="GO" id="GO:0005509">
    <property type="term" value="F:calcium ion binding"/>
    <property type="evidence" value="ECO:0007669"/>
    <property type="project" value="InterPro"/>
</dbReference>
<feature type="region of interest" description="Disordered" evidence="6">
    <location>
        <begin position="3910"/>
        <end position="3947"/>
    </location>
</feature>
<feature type="coiled-coil region" evidence="5">
    <location>
        <begin position="1513"/>
        <end position="1614"/>
    </location>
</feature>
<dbReference type="Gene3D" id="3.30.920.20">
    <property type="entry name" value="Gas2-like domain"/>
    <property type="match status" value="1"/>
</dbReference>
<keyword evidence="5" id="KW-0175">Coiled coil</keyword>
<evidence type="ECO:0000256" key="4">
    <source>
        <dbReference type="ARBA" id="ARBA00023212"/>
    </source>
</evidence>
<evidence type="ECO:0008006" key="12">
    <source>
        <dbReference type="Google" id="ProtNLM"/>
    </source>
</evidence>
<dbReference type="Gene3D" id="1.20.58.60">
    <property type="match status" value="13"/>
</dbReference>
<dbReference type="InterPro" id="IPR011992">
    <property type="entry name" value="EF-hand-dom_pair"/>
</dbReference>
<evidence type="ECO:0000256" key="5">
    <source>
        <dbReference type="SAM" id="Coils"/>
    </source>
</evidence>
<keyword evidence="3" id="KW-0106">Calcium</keyword>
<evidence type="ECO:0000256" key="1">
    <source>
        <dbReference type="ARBA" id="ARBA00004245"/>
    </source>
</evidence>
<keyword evidence="4" id="KW-0206">Cytoskeleton</keyword>
<dbReference type="WBParaSite" id="TREG1_23060.1">
    <property type="protein sequence ID" value="TREG1_23060.1"/>
    <property type="gene ID" value="TREG1_23060"/>
</dbReference>
<dbReference type="InterPro" id="IPR018159">
    <property type="entry name" value="Spectrin/alpha-actinin"/>
</dbReference>
<dbReference type="SMART" id="SM00054">
    <property type="entry name" value="EFh"/>
    <property type="match status" value="2"/>
</dbReference>
<feature type="compositionally biased region" description="Polar residues" evidence="6">
    <location>
        <begin position="4323"/>
        <end position="4347"/>
    </location>
</feature>
<evidence type="ECO:0000313" key="11">
    <source>
        <dbReference type="WBParaSite" id="TREG1_23060.1"/>
    </source>
</evidence>
<feature type="compositionally biased region" description="Polar residues" evidence="6">
    <location>
        <begin position="4234"/>
        <end position="4247"/>
    </location>
</feature>
<dbReference type="PROSITE" id="PS00018">
    <property type="entry name" value="EF_HAND_1"/>
    <property type="match status" value="1"/>
</dbReference>
<keyword evidence="7" id="KW-0732">Signal</keyword>
<dbReference type="GO" id="GO:0005886">
    <property type="term" value="C:plasma membrane"/>
    <property type="evidence" value="ECO:0007669"/>
    <property type="project" value="UniProtKB-SubCell"/>
</dbReference>
<evidence type="ECO:0000259" key="8">
    <source>
        <dbReference type="PROSITE" id="PS50222"/>
    </source>
</evidence>
<dbReference type="GO" id="GO:0005737">
    <property type="term" value="C:cytoplasm"/>
    <property type="evidence" value="ECO:0007669"/>
    <property type="project" value="TreeGrafter"/>
</dbReference>
<dbReference type="Gene3D" id="1.10.238.10">
    <property type="entry name" value="EF-hand"/>
    <property type="match status" value="1"/>
</dbReference>
<feature type="region of interest" description="Disordered" evidence="6">
    <location>
        <begin position="4234"/>
        <end position="4278"/>
    </location>
</feature>
<dbReference type="SMART" id="SM00150">
    <property type="entry name" value="SPEC"/>
    <property type="match status" value="12"/>
</dbReference>
<dbReference type="SUPFAM" id="SSF47473">
    <property type="entry name" value="EF-hand"/>
    <property type="match status" value="1"/>
</dbReference>
<feature type="coiled-coil region" evidence="5">
    <location>
        <begin position="1400"/>
        <end position="1465"/>
    </location>
</feature>